<dbReference type="HOGENOM" id="CLU_131521_1_0_5"/>
<dbReference type="Proteomes" id="UP000018780">
    <property type="component" value="Chromosome"/>
</dbReference>
<reference evidence="1 2" key="1">
    <citation type="submission" date="2013-09" db="EMBL/GenBank/DDBJ databases">
        <authorList>
            <consortium name="DOE Joint Genome Institute"/>
            <person name="Klenk H.-P."/>
            <person name="Huntemann M."/>
            <person name="Han J."/>
            <person name="Chen A."/>
            <person name="Kyrpides N."/>
            <person name="Mavromatis K."/>
            <person name="Markowitz V."/>
            <person name="Palaniappan K."/>
            <person name="Ivanova N."/>
            <person name="Schaumberg A."/>
            <person name="Pati A."/>
            <person name="Liolios K."/>
            <person name="Nordberg H.P."/>
            <person name="Cantor M.N."/>
            <person name="Hua S.X."/>
            <person name="Woyke T."/>
        </authorList>
    </citation>
    <scope>NUCLEOTIDE SEQUENCE [LARGE SCALE GENOMIC DNA]</scope>
    <source>
        <strain evidence="1 2">DSM 14336</strain>
    </source>
</reference>
<dbReference type="OrthoDB" id="8479024at2"/>
<dbReference type="Pfam" id="PF07386">
    <property type="entry name" value="DUF1499"/>
    <property type="match status" value="1"/>
</dbReference>
<protein>
    <recommendedName>
        <fullName evidence="3">DUF1499 domain-containing protein</fullName>
    </recommendedName>
</protein>
<dbReference type="InterPro" id="IPR010865">
    <property type="entry name" value="DUF1499"/>
</dbReference>
<dbReference type="STRING" id="999552.METH_10750"/>
<accession>V9VW30</accession>
<keyword evidence="2" id="KW-1185">Reference proteome</keyword>
<gene>
    <name evidence="1" type="ORF">METH_10750</name>
</gene>
<dbReference type="KEGG" id="lmd:METH_10750"/>
<dbReference type="EMBL" id="CP006773">
    <property type="protein sequence ID" value="AHD01097.1"/>
    <property type="molecule type" value="Genomic_DNA"/>
</dbReference>
<evidence type="ECO:0000313" key="1">
    <source>
        <dbReference type="EMBL" id="AHD01097.1"/>
    </source>
</evidence>
<evidence type="ECO:0000313" key="2">
    <source>
        <dbReference type="Proteomes" id="UP000018780"/>
    </source>
</evidence>
<organism evidence="1 2">
    <name type="scientific">Leisingera methylohalidivorans DSM 14336</name>
    <dbReference type="NCBI Taxonomy" id="999552"/>
    <lineage>
        <taxon>Bacteria</taxon>
        <taxon>Pseudomonadati</taxon>
        <taxon>Pseudomonadota</taxon>
        <taxon>Alphaproteobacteria</taxon>
        <taxon>Rhodobacterales</taxon>
        <taxon>Roseobacteraceae</taxon>
        <taxon>Leisingera</taxon>
    </lineage>
</organism>
<dbReference type="AlphaFoldDB" id="V9VW30"/>
<dbReference type="RefSeq" id="WP_024090394.1">
    <property type="nucleotide sequence ID" value="NC_023135.1"/>
</dbReference>
<proteinExistence type="predicted"/>
<evidence type="ECO:0008006" key="3">
    <source>
        <dbReference type="Google" id="ProtNLM"/>
    </source>
</evidence>
<dbReference type="PATRIC" id="fig|999552.6.peg.2147"/>
<sequence>MRRLMLFAWLILAAGIAGLGFIRLAPSDPLDWNTQPEFTEDKEFRGGVFRVVRSGPDGLERFHRIASHAPRTSVLAGGPDDGMVTYITRTQVLGFPDYTTAAQDGDLLKVYARLRFGRSDLGANKERINGWLAEMESGVPQAASAGE</sequence>
<name>V9VW30_9RHOB</name>